<dbReference type="Proteomes" id="UP000788993">
    <property type="component" value="Unassembled WGS sequence"/>
</dbReference>
<protein>
    <submittedName>
        <fullName evidence="2">Uncharacterized protein</fullName>
    </submittedName>
</protein>
<evidence type="ECO:0000313" key="3">
    <source>
        <dbReference type="Proteomes" id="UP000788993"/>
    </source>
</evidence>
<evidence type="ECO:0000313" key="2">
    <source>
        <dbReference type="EMBL" id="KAH3672543.1"/>
    </source>
</evidence>
<dbReference type="PANTHER" id="PTHR37449:SF1">
    <property type="entry name" value="OS02G0159950 PROTEIN"/>
    <property type="match status" value="1"/>
</dbReference>
<sequence length="139" mass="14767">MIQGASFLAVENKSRTLEAPTPTYISTNSEPETERNGTPASPAVALANKVLPVPGGPERMAPFGILAPNFSYFLGSFKNVTNSIISSLASSQPATSLNLTVISVSWLNNLALDLPMPMMLFKGPPPLPFGARFCNCLAR</sequence>
<name>A0A9P8TAL2_9ASCO</name>
<dbReference type="AlphaFoldDB" id="A0A9P8TAL2"/>
<comment type="caution">
    <text evidence="2">The sequence shown here is derived from an EMBL/GenBank/DDBJ whole genome shotgun (WGS) entry which is preliminary data.</text>
</comment>
<gene>
    <name evidence="2" type="ORF">OGATHE_002188</name>
</gene>
<accession>A0A9P8TAL2</accession>
<reference evidence="2" key="2">
    <citation type="submission" date="2021-01" db="EMBL/GenBank/DDBJ databases">
        <authorList>
            <person name="Schikora-Tamarit M.A."/>
        </authorList>
    </citation>
    <scope>NUCLEOTIDE SEQUENCE</scope>
    <source>
        <strain evidence="2">NCAIM Y.01608</strain>
    </source>
</reference>
<keyword evidence="3" id="KW-1185">Reference proteome</keyword>
<evidence type="ECO:0000256" key="1">
    <source>
        <dbReference type="SAM" id="MobiDB-lite"/>
    </source>
</evidence>
<organism evidence="2 3">
    <name type="scientific">Ogataea polymorpha</name>
    <dbReference type="NCBI Taxonomy" id="460523"/>
    <lineage>
        <taxon>Eukaryota</taxon>
        <taxon>Fungi</taxon>
        <taxon>Dikarya</taxon>
        <taxon>Ascomycota</taxon>
        <taxon>Saccharomycotina</taxon>
        <taxon>Pichiomycetes</taxon>
        <taxon>Pichiales</taxon>
        <taxon>Pichiaceae</taxon>
        <taxon>Ogataea</taxon>
    </lineage>
</organism>
<reference evidence="2" key="1">
    <citation type="journal article" date="2021" name="Open Biol.">
        <title>Shared evolutionary footprints suggest mitochondrial oxidative damage underlies multiple complex I losses in fungi.</title>
        <authorList>
            <person name="Schikora-Tamarit M.A."/>
            <person name="Marcet-Houben M."/>
            <person name="Nosek J."/>
            <person name="Gabaldon T."/>
        </authorList>
    </citation>
    <scope>NUCLEOTIDE SEQUENCE</scope>
    <source>
        <strain evidence="2">NCAIM Y.01608</strain>
    </source>
</reference>
<dbReference type="PANTHER" id="PTHR37449">
    <property type="match status" value="1"/>
</dbReference>
<dbReference type="EMBL" id="JAEUBD010000753">
    <property type="protein sequence ID" value="KAH3672543.1"/>
    <property type="molecule type" value="Genomic_DNA"/>
</dbReference>
<proteinExistence type="predicted"/>
<feature type="region of interest" description="Disordered" evidence="1">
    <location>
        <begin position="19"/>
        <end position="41"/>
    </location>
</feature>